<dbReference type="AlphaFoldDB" id="A0A371JT36"/>
<name>A0A371JT36_9FLAO</name>
<proteinExistence type="predicted"/>
<dbReference type="EMBL" id="QTJX01000001">
    <property type="protein sequence ID" value="RDY60919.1"/>
    <property type="molecule type" value="Genomic_DNA"/>
</dbReference>
<keyword evidence="1" id="KW-0812">Transmembrane</keyword>
<keyword evidence="1" id="KW-1133">Transmembrane helix</keyword>
<evidence type="ECO:0000313" key="3">
    <source>
        <dbReference type="Proteomes" id="UP000261828"/>
    </source>
</evidence>
<feature type="transmembrane region" description="Helical" evidence="1">
    <location>
        <begin position="6"/>
        <end position="26"/>
    </location>
</feature>
<protein>
    <submittedName>
        <fullName evidence="2">Uncharacterized protein</fullName>
    </submittedName>
</protein>
<evidence type="ECO:0000313" key="2">
    <source>
        <dbReference type="EMBL" id="RDY60919.1"/>
    </source>
</evidence>
<reference evidence="2 3" key="1">
    <citation type="submission" date="2018-08" db="EMBL/GenBank/DDBJ databases">
        <title>Muricauda nanhaiensis sp. nov., isolated from seawater of the South China Sea.</title>
        <authorList>
            <person name="Dang Y."/>
        </authorList>
    </citation>
    <scope>NUCLEOTIDE SEQUENCE [LARGE SCALE GENOMIC DNA]</scope>
    <source>
        <strain evidence="2 3">SM1704</strain>
    </source>
</reference>
<evidence type="ECO:0000256" key="1">
    <source>
        <dbReference type="SAM" id="Phobius"/>
    </source>
</evidence>
<sequence>MFSTGQLIFAALFAIVFIGVMVLSYKKDKKMHKKNYKGVIWILISFAAFIIILFVIKHFLKN</sequence>
<accession>A0A371JT36</accession>
<comment type="caution">
    <text evidence="2">The sequence shown here is derived from an EMBL/GenBank/DDBJ whole genome shotgun (WGS) entry which is preliminary data.</text>
</comment>
<keyword evidence="3" id="KW-1185">Reference proteome</keyword>
<keyword evidence="1" id="KW-0472">Membrane</keyword>
<feature type="transmembrane region" description="Helical" evidence="1">
    <location>
        <begin position="38"/>
        <end position="60"/>
    </location>
</feature>
<organism evidence="2 3">
    <name type="scientific">Flagellimonas nanhaiensis</name>
    <dbReference type="NCBI Taxonomy" id="2292706"/>
    <lineage>
        <taxon>Bacteria</taxon>
        <taxon>Pseudomonadati</taxon>
        <taxon>Bacteroidota</taxon>
        <taxon>Flavobacteriia</taxon>
        <taxon>Flavobacteriales</taxon>
        <taxon>Flavobacteriaceae</taxon>
        <taxon>Flagellimonas</taxon>
    </lineage>
</organism>
<dbReference type="Proteomes" id="UP000261828">
    <property type="component" value="Unassembled WGS sequence"/>
</dbReference>
<gene>
    <name evidence="2" type="ORF">DX873_01710</name>
</gene>